<evidence type="ECO:0000256" key="1">
    <source>
        <dbReference type="ARBA" id="ARBA00004141"/>
    </source>
</evidence>
<organism evidence="9 10">
    <name type="scientific">Circinella minor</name>
    <dbReference type="NCBI Taxonomy" id="1195481"/>
    <lineage>
        <taxon>Eukaryota</taxon>
        <taxon>Fungi</taxon>
        <taxon>Fungi incertae sedis</taxon>
        <taxon>Mucoromycota</taxon>
        <taxon>Mucoromycotina</taxon>
        <taxon>Mucoromycetes</taxon>
        <taxon>Mucorales</taxon>
        <taxon>Lichtheimiaceae</taxon>
        <taxon>Circinella</taxon>
    </lineage>
</organism>
<sequence>MLRVISQRALNRWQFINQINKQDISISGFISNATSLKQQQQKSLFRTLQLLGKQQTNIRFFTTTTTTATTATATLTKGTQSQSSLWRVFIRPHYYENKPKLSQALKQQQNPFRRFGQRLDNNPNQVLYTVIGINLGVFFFWQYAINCYRQFGDSSWLSFMSANFLNSREAIEQGRYHTLLTSAFSHNRIGHLGLNMMVLYSMGQGAIEAIGASRFLLLYAGAGIMASLFTQAYRKYIRPTLVKKQFFAGSEQFSSLGASGAVMGITTFYACAFPRTTFLLFFIIPMPAIALVGGVAAYDIYQAYTLKNEVVDSAAHIGGATYGAAYWFLRVRPLLKAGRWRL</sequence>
<evidence type="ECO:0000256" key="2">
    <source>
        <dbReference type="ARBA" id="ARBA00009045"/>
    </source>
</evidence>
<dbReference type="InterPro" id="IPR050925">
    <property type="entry name" value="Rhomboid_protease_S54"/>
</dbReference>
<dbReference type="GO" id="GO:0016020">
    <property type="term" value="C:membrane"/>
    <property type="evidence" value="ECO:0007669"/>
    <property type="project" value="UniProtKB-SubCell"/>
</dbReference>
<evidence type="ECO:0000256" key="6">
    <source>
        <dbReference type="ARBA" id="ARBA00023136"/>
    </source>
</evidence>
<evidence type="ECO:0000259" key="8">
    <source>
        <dbReference type="Pfam" id="PF01694"/>
    </source>
</evidence>
<dbReference type="InterPro" id="IPR022764">
    <property type="entry name" value="Peptidase_S54_rhomboid_dom"/>
</dbReference>
<protein>
    <recommendedName>
        <fullName evidence="8">Peptidase S54 rhomboid domain-containing protein</fullName>
    </recommendedName>
</protein>
<gene>
    <name evidence="9" type="ORF">INT45_011267</name>
</gene>
<dbReference type="Gene3D" id="1.20.1540.10">
    <property type="entry name" value="Rhomboid-like"/>
    <property type="match status" value="1"/>
</dbReference>
<dbReference type="PANTHER" id="PTHR43731">
    <property type="entry name" value="RHOMBOID PROTEASE"/>
    <property type="match status" value="1"/>
</dbReference>
<feature type="transmembrane region" description="Helical" evidence="7">
    <location>
        <begin position="313"/>
        <end position="329"/>
    </location>
</feature>
<dbReference type="Pfam" id="PF01694">
    <property type="entry name" value="Rhomboid"/>
    <property type="match status" value="1"/>
</dbReference>
<evidence type="ECO:0000256" key="7">
    <source>
        <dbReference type="SAM" id="Phobius"/>
    </source>
</evidence>
<evidence type="ECO:0000256" key="5">
    <source>
        <dbReference type="ARBA" id="ARBA00022989"/>
    </source>
</evidence>
<comment type="similarity">
    <text evidence="2">Belongs to the peptidase S54 family.</text>
</comment>
<reference evidence="9 10" key="1">
    <citation type="submission" date="2020-12" db="EMBL/GenBank/DDBJ databases">
        <title>Metabolic potential, ecology and presence of endohyphal bacteria is reflected in genomic diversity of Mucoromycotina.</title>
        <authorList>
            <person name="Muszewska A."/>
            <person name="Okrasinska A."/>
            <person name="Steczkiewicz K."/>
            <person name="Drgas O."/>
            <person name="Orlowska M."/>
            <person name="Perlinska-Lenart U."/>
            <person name="Aleksandrzak-Piekarczyk T."/>
            <person name="Szatraj K."/>
            <person name="Zielenkiewicz U."/>
            <person name="Pilsyk S."/>
            <person name="Malc E."/>
            <person name="Mieczkowski P."/>
            <person name="Kruszewska J.S."/>
            <person name="Biernat P."/>
            <person name="Pawlowska J."/>
        </authorList>
    </citation>
    <scope>NUCLEOTIDE SEQUENCE [LARGE SCALE GENOMIC DNA]</scope>
    <source>
        <strain evidence="9 10">CBS 142.35</strain>
    </source>
</reference>
<dbReference type="AlphaFoldDB" id="A0A8H7RWZ4"/>
<accession>A0A8H7RWZ4</accession>
<feature type="transmembrane region" description="Helical" evidence="7">
    <location>
        <begin position="278"/>
        <end position="301"/>
    </location>
</feature>
<evidence type="ECO:0000256" key="4">
    <source>
        <dbReference type="ARBA" id="ARBA00022801"/>
    </source>
</evidence>
<dbReference type="GO" id="GO:0004252">
    <property type="term" value="F:serine-type endopeptidase activity"/>
    <property type="evidence" value="ECO:0007669"/>
    <property type="project" value="InterPro"/>
</dbReference>
<keyword evidence="10" id="KW-1185">Reference proteome</keyword>
<evidence type="ECO:0000256" key="3">
    <source>
        <dbReference type="ARBA" id="ARBA00022692"/>
    </source>
</evidence>
<keyword evidence="6 7" id="KW-0472">Membrane</keyword>
<dbReference type="PANTHER" id="PTHR43731:SF14">
    <property type="entry name" value="PRESENILIN-ASSOCIATED RHOMBOID-LIKE PROTEIN, MITOCHONDRIAL"/>
    <property type="match status" value="1"/>
</dbReference>
<dbReference type="SUPFAM" id="SSF144091">
    <property type="entry name" value="Rhomboid-like"/>
    <property type="match status" value="1"/>
</dbReference>
<keyword evidence="3 7" id="KW-0812">Transmembrane</keyword>
<feature type="transmembrane region" description="Helical" evidence="7">
    <location>
        <begin position="214"/>
        <end position="233"/>
    </location>
</feature>
<keyword evidence="4" id="KW-0378">Hydrolase</keyword>
<comment type="subcellular location">
    <subcellularLocation>
        <location evidence="1">Membrane</location>
        <topology evidence="1">Multi-pass membrane protein</topology>
    </subcellularLocation>
</comment>
<dbReference type="EMBL" id="JAEPRB010000183">
    <property type="protein sequence ID" value="KAG2219359.1"/>
    <property type="molecule type" value="Genomic_DNA"/>
</dbReference>
<proteinExistence type="inferred from homology"/>
<evidence type="ECO:0000313" key="10">
    <source>
        <dbReference type="Proteomes" id="UP000646827"/>
    </source>
</evidence>
<dbReference type="InterPro" id="IPR035952">
    <property type="entry name" value="Rhomboid-like_sf"/>
</dbReference>
<dbReference type="OrthoDB" id="418595at2759"/>
<keyword evidence="5 7" id="KW-1133">Transmembrane helix</keyword>
<name>A0A8H7RWZ4_9FUNG</name>
<feature type="domain" description="Peptidase S54 rhomboid" evidence="8">
    <location>
        <begin position="174"/>
        <end position="331"/>
    </location>
</feature>
<evidence type="ECO:0000313" key="9">
    <source>
        <dbReference type="EMBL" id="KAG2219359.1"/>
    </source>
</evidence>
<comment type="caution">
    <text evidence="9">The sequence shown here is derived from an EMBL/GenBank/DDBJ whole genome shotgun (WGS) entry which is preliminary data.</text>
</comment>
<feature type="transmembrane region" description="Helical" evidence="7">
    <location>
        <begin position="126"/>
        <end position="145"/>
    </location>
</feature>
<dbReference type="Proteomes" id="UP000646827">
    <property type="component" value="Unassembled WGS sequence"/>
</dbReference>